<accession>A0A512E0B8</accession>
<dbReference type="Pfam" id="PF05930">
    <property type="entry name" value="Phage_AlpA"/>
    <property type="match status" value="1"/>
</dbReference>
<protein>
    <recommendedName>
        <fullName evidence="3">AlpA family phage regulatory protein</fullName>
    </recommendedName>
</protein>
<evidence type="ECO:0008006" key="3">
    <source>
        <dbReference type="Google" id="ProtNLM"/>
    </source>
</evidence>
<dbReference type="Proteomes" id="UP000321523">
    <property type="component" value="Unassembled WGS sequence"/>
</dbReference>
<name>A0A512E0B8_9PROT</name>
<reference evidence="1 2" key="1">
    <citation type="submission" date="2019-07" db="EMBL/GenBank/DDBJ databases">
        <title>Whole genome shotgun sequence of Skermanella aerolata NBRC 106429.</title>
        <authorList>
            <person name="Hosoyama A."/>
            <person name="Uohara A."/>
            <person name="Ohji S."/>
            <person name="Ichikawa N."/>
        </authorList>
    </citation>
    <scope>NUCLEOTIDE SEQUENCE [LARGE SCALE GENOMIC DNA]</scope>
    <source>
        <strain evidence="1 2">NBRC 106429</strain>
    </source>
</reference>
<organism evidence="1 2">
    <name type="scientific">Skermanella aerolata</name>
    <dbReference type="NCBI Taxonomy" id="393310"/>
    <lineage>
        <taxon>Bacteria</taxon>
        <taxon>Pseudomonadati</taxon>
        <taxon>Pseudomonadota</taxon>
        <taxon>Alphaproteobacteria</taxon>
        <taxon>Rhodospirillales</taxon>
        <taxon>Azospirillaceae</taxon>
        <taxon>Skermanella</taxon>
    </lineage>
</organism>
<dbReference type="AlphaFoldDB" id="A0A512E0B8"/>
<evidence type="ECO:0000313" key="1">
    <source>
        <dbReference type="EMBL" id="GEO42135.1"/>
    </source>
</evidence>
<keyword evidence="2" id="KW-1185">Reference proteome</keyword>
<proteinExistence type="predicted"/>
<dbReference type="OrthoDB" id="1525365at2"/>
<dbReference type="RefSeq" id="WP_084721355.1">
    <property type="nucleotide sequence ID" value="NZ_BJYZ01000036.1"/>
</dbReference>
<sequence>MLTDRPAASAGLEKLISSRELREMIPYSAVHIWRLERDGKFPRRIHLGPRRIAWRKTEITEWIENKSKSR</sequence>
<gene>
    <name evidence="1" type="ORF">SAE02_62830</name>
</gene>
<dbReference type="InterPro" id="IPR010260">
    <property type="entry name" value="AlpA"/>
</dbReference>
<dbReference type="EMBL" id="BJYZ01000036">
    <property type="protein sequence ID" value="GEO42135.1"/>
    <property type="molecule type" value="Genomic_DNA"/>
</dbReference>
<evidence type="ECO:0000313" key="2">
    <source>
        <dbReference type="Proteomes" id="UP000321523"/>
    </source>
</evidence>
<dbReference type="Gene3D" id="1.10.238.160">
    <property type="match status" value="1"/>
</dbReference>
<comment type="caution">
    <text evidence="1">The sequence shown here is derived from an EMBL/GenBank/DDBJ whole genome shotgun (WGS) entry which is preliminary data.</text>
</comment>